<sequence>MSLPMSISKTAMKAFQTGMDNIANNIANVNTNSYKAKNVNFQELLVNNQTENQNLLFSEGVGELTISTGVSSNVSGMDLSQGSLVESAGDFHLAISGEGFFRVNDENGNVFYTRDGAFQLGQDGVVTNSAGNTLAIEQNLLPTLDLSDATLSISENGEIWVGSNGAATMAGRIPLFYPASADALVPAGENQYTVAEGTRMYSSAEGFAMGGIQQHYLETSNVDLAAAFTDMIVTQRAYSMNLKAAQTSDEIMGVINGFKR</sequence>
<dbReference type="InterPro" id="IPR010930">
    <property type="entry name" value="Flg_bb/hook_C_dom"/>
</dbReference>
<dbReference type="Proteomes" id="UP000195985">
    <property type="component" value="Unassembled WGS sequence"/>
</dbReference>
<dbReference type="AlphaFoldDB" id="A0A1W1IIL4"/>
<dbReference type="PANTHER" id="PTHR30435:SF19">
    <property type="entry name" value="FLAGELLAR BASAL-BODY ROD PROTEIN FLGG"/>
    <property type="match status" value="1"/>
</dbReference>
<proteinExistence type="inferred from homology"/>
<keyword evidence="6" id="KW-0969">Cilium</keyword>
<comment type="subcellular location">
    <subcellularLocation>
        <location evidence="2">Bacterial flagellum basal body</location>
    </subcellularLocation>
</comment>
<accession>A0A1W1IIL4</accession>
<dbReference type="SUPFAM" id="SSF117143">
    <property type="entry name" value="Flagellar hook protein flgE"/>
    <property type="match status" value="1"/>
</dbReference>
<dbReference type="GO" id="GO:0071978">
    <property type="term" value="P:bacterial-type flagellum-dependent swarming motility"/>
    <property type="evidence" value="ECO:0007669"/>
    <property type="project" value="TreeGrafter"/>
</dbReference>
<name>A0A1W1IIL4_9LACT</name>
<dbReference type="PANTHER" id="PTHR30435">
    <property type="entry name" value="FLAGELLAR PROTEIN"/>
    <property type="match status" value="1"/>
</dbReference>
<protein>
    <submittedName>
        <fullName evidence="6">Flagella basal body rod protein</fullName>
    </submittedName>
</protein>
<evidence type="ECO:0000256" key="2">
    <source>
        <dbReference type="RuleBase" id="RU362116"/>
    </source>
</evidence>
<dbReference type="EMBL" id="FWEY01000009">
    <property type="protein sequence ID" value="SLM52866.1"/>
    <property type="molecule type" value="Genomic_DNA"/>
</dbReference>
<dbReference type="Pfam" id="PF22692">
    <property type="entry name" value="LlgE_F_G_D1"/>
    <property type="match status" value="1"/>
</dbReference>
<dbReference type="Pfam" id="PF06429">
    <property type="entry name" value="Flg_bbr_C"/>
    <property type="match status" value="1"/>
</dbReference>
<dbReference type="NCBIfam" id="TIGR03506">
    <property type="entry name" value="FlgEFG_subfam"/>
    <property type="match status" value="2"/>
</dbReference>
<evidence type="ECO:0000256" key="1">
    <source>
        <dbReference type="ARBA" id="ARBA00009677"/>
    </source>
</evidence>
<keyword evidence="2" id="KW-0975">Bacterial flagellum</keyword>
<organism evidence="6 7">
    <name type="scientific">Trichococcus pasteurii</name>
    <dbReference type="NCBI Taxonomy" id="43064"/>
    <lineage>
        <taxon>Bacteria</taxon>
        <taxon>Bacillati</taxon>
        <taxon>Bacillota</taxon>
        <taxon>Bacilli</taxon>
        <taxon>Lactobacillales</taxon>
        <taxon>Carnobacteriaceae</taxon>
        <taxon>Trichococcus</taxon>
    </lineage>
</organism>
<dbReference type="InterPro" id="IPR020013">
    <property type="entry name" value="Flagellar_FlgE/F/G"/>
</dbReference>
<dbReference type="InterPro" id="IPR053967">
    <property type="entry name" value="LlgE_F_G-like_D1"/>
</dbReference>
<evidence type="ECO:0000313" key="6">
    <source>
        <dbReference type="EMBL" id="SLM52866.1"/>
    </source>
</evidence>
<feature type="domain" description="Flagellar hook protein FlgE/F/G-like D1" evidence="5">
    <location>
        <begin position="94"/>
        <end position="160"/>
    </location>
</feature>
<dbReference type="STRING" id="43064.SAMN04488086_11065"/>
<keyword evidence="7" id="KW-1185">Reference proteome</keyword>
<reference evidence="7" key="1">
    <citation type="submission" date="2016-04" db="EMBL/GenBank/DDBJ databases">
        <authorList>
            <person name="Strepis N."/>
        </authorList>
    </citation>
    <scope>NUCLEOTIDE SEQUENCE [LARGE SCALE GENOMIC DNA]</scope>
</reference>
<dbReference type="InterPro" id="IPR037925">
    <property type="entry name" value="FlgE/F/G-like"/>
</dbReference>
<gene>
    <name evidence="6" type="ORF">TPAS_2574</name>
</gene>
<evidence type="ECO:0000259" key="3">
    <source>
        <dbReference type="Pfam" id="PF00460"/>
    </source>
</evidence>
<dbReference type="RefSeq" id="WP_086943604.1">
    <property type="nucleotide sequence ID" value="NZ_FONM01000010.1"/>
</dbReference>
<keyword evidence="6" id="KW-0966">Cell projection</keyword>
<dbReference type="InterPro" id="IPR001444">
    <property type="entry name" value="Flag_bb_rod_N"/>
</dbReference>
<dbReference type="GO" id="GO:0009425">
    <property type="term" value="C:bacterial-type flagellum basal body"/>
    <property type="evidence" value="ECO:0007669"/>
    <property type="project" value="UniProtKB-SubCell"/>
</dbReference>
<feature type="domain" description="Flagellar basal body rod protein N-terminal" evidence="3">
    <location>
        <begin position="8"/>
        <end position="35"/>
    </location>
</feature>
<dbReference type="OrthoDB" id="9804559at2"/>
<feature type="domain" description="Flagellar basal-body/hook protein C-terminal" evidence="4">
    <location>
        <begin position="213"/>
        <end position="256"/>
    </location>
</feature>
<comment type="similarity">
    <text evidence="1 2">Belongs to the flagella basal body rod proteins family.</text>
</comment>
<evidence type="ECO:0000313" key="7">
    <source>
        <dbReference type="Proteomes" id="UP000195985"/>
    </source>
</evidence>
<keyword evidence="6" id="KW-0282">Flagellum</keyword>
<evidence type="ECO:0000259" key="5">
    <source>
        <dbReference type="Pfam" id="PF22692"/>
    </source>
</evidence>
<dbReference type="Pfam" id="PF00460">
    <property type="entry name" value="Flg_bb_rod"/>
    <property type="match status" value="1"/>
</dbReference>
<evidence type="ECO:0000259" key="4">
    <source>
        <dbReference type="Pfam" id="PF06429"/>
    </source>
</evidence>